<dbReference type="HAMAP" id="MF_00454">
    <property type="entry name" value="FluC"/>
    <property type="match status" value="1"/>
</dbReference>
<dbReference type="InterPro" id="IPR003691">
    <property type="entry name" value="FluC"/>
</dbReference>
<evidence type="ECO:0000313" key="12">
    <source>
        <dbReference type="Proteomes" id="UP000722989"/>
    </source>
</evidence>
<keyword evidence="10" id="KW-0406">Ion transport</keyword>
<dbReference type="RefSeq" id="WP_167923361.1">
    <property type="nucleotide sequence ID" value="NZ_JAATVY010000001.1"/>
</dbReference>
<keyword evidence="10" id="KW-0915">Sodium</keyword>
<organism evidence="11 12">
    <name type="scientific">Planosporangium thailandense</name>
    <dbReference type="NCBI Taxonomy" id="765197"/>
    <lineage>
        <taxon>Bacteria</taxon>
        <taxon>Bacillati</taxon>
        <taxon>Actinomycetota</taxon>
        <taxon>Actinomycetes</taxon>
        <taxon>Micromonosporales</taxon>
        <taxon>Micromonosporaceae</taxon>
        <taxon>Planosporangium</taxon>
    </lineage>
</organism>
<keyword evidence="12" id="KW-1185">Reference proteome</keyword>
<feature type="binding site" evidence="10">
    <location>
        <position position="105"/>
    </location>
    <ligand>
        <name>Na(+)</name>
        <dbReference type="ChEBI" id="CHEBI:29101"/>
        <note>structural</note>
    </ligand>
</feature>
<evidence type="ECO:0000256" key="7">
    <source>
        <dbReference type="ARBA" id="ARBA00035120"/>
    </source>
</evidence>
<evidence type="ECO:0000256" key="10">
    <source>
        <dbReference type="HAMAP-Rule" id="MF_00454"/>
    </source>
</evidence>
<dbReference type="PANTHER" id="PTHR28259:SF1">
    <property type="entry name" value="FLUORIDE EXPORT PROTEIN 1-RELATED"/>
    <property type="match status" value="1"/>
</dbReference>
<comment type="catalytic activity">
    <reaction evidence="8">
        <text>fluoride(in) = fluoride(out)</text>
        <dbReference type="Rhea" id="RHEA:76159"/>
        <dbReference type="ChEBI" id="CHEBI:17051"/>
    </reaction>
    <physiologicalReaction direction="left-to-right" evidence="8">
        <dbReference type="Rhea" id="RHEA:76160"/>
    </physiologicalReaction>
</comment>
<accession>A0ABX0XRB6</accession>
<feature type="transmembrane region" description="Helical" evidence="10">
    <location>
        <begin position="32"/>
        <end position="51"/>
    </location>
</feature>
<proteinExistence type="inferred from homology"/>
<feature type="transmembrane region" description="Helical" evidence="10">
    <location>
        <begin position="97"/>
        <end position="115"/>
    </location>
</feature>
<keyword evidence="6 10" id="KW-0407">Ion channel</keyword>
<evidence type="ECO:0000256" key="1">
    <source>
        <dbReference type="ARBA" id="ARBA00004651"/>
    </source>
</evidence>
<dbReference type="Pfam" id="PF02537">
    <property type="entry name" value="CRCB"/>
    <property type="match status" value="1"/>
</dbReference>
<reference evidence="11 12" key="1">
    <citation type="submission" date="2020-03" db="EMBL/GenBank/DDBJ databases">
        <title>WGS of the type strain of Planosporangium spp.</title>
        <authorList>
            <person name="Thawai C."/>
        </authorList>
    </citation>
    <scope>NUCLEOTIDE SEQUENCE [LARGE SCALE GENOMIC DNA]</scope>
    <source>
        <strain evidence="11 12">TBRC 5610</strain>
    </source>
</reference>
<feature type="transmembrane region" description="Helical" evidence="10">
    <location>
        <begin position="63"/>
        <end position="85"/>
    </location>
</feature>
<sequence length="169" mass="17441">MTDSPAETERGAAVGAGAPFADGRRVRAGVPWSVLGVISAGGAIGAVARYSLGRAVPVGSTGFPWATFIVNVSGCVLIGVLMVLVSEVWPGRRLLRPFLGVGVLGGYTTFSTYIVDIQRLTAAGAVATALAYLAGTLVAALLAVYGGVTITRTAVDHVRRSRTRAREVR</sequence>
<dbReference type="Proteomes" id="UP000722989">
    <property type="component" value="Unassembled WGS sequence"/>
</dbReference>
<keyword evidence="10" id="KW-0813">Transport</keyword>
<comment type="activity regulation">
    <text evidence="10">Na(+) is not transported, but it plays an essential structural role and its presence is essential for fluoride channel function.</text>
</comment>
<name>A0ABX0XRB6_9ACTN</name>
<keyword evidence="4 10" id="KW-1133">Transmembrane helix</keyword>
<evidence type="ECO:0000313" key="11">
    <source>
        <dbReference type="EMBL" id="NJC68488.1"/>
    </source>
</evidence>
<protein>
    <recommendedName>
        <fullName evidence="10">Fluoride-specific ion channel FluC</fullName>
    </recommendedName>
</protein>
<comment type="caution">
    <text evidence="11">The sequence shown here is derived from an EMBL/GenBank/DDBJ whole genome shotgun (WGS) entry which is preliminary data.</text>
</comment>
<keyword evidence="3 10" id="KW-0812">Transmembrane</keyword>
<comment type="subcellular location">
    <subcellularLocation>
        <location evidence="1 10">Cell membrane</location>
        <topology evidence="1 10">Multi-pass membrane protein</topology>
    </subcellularLocation>
</comment>
<dbReference type="EMBL" id="JAATVY010000001">
    <property type="protein sequence ID" value="NJC68488.1"/>
    <property type="molecule type" value="Genomic_DNA"/>
</dbReference>
<evidence type="ECO:0000256" key="4">
    <source>
        <dbReference type="ARBA" id="ARBA00022989"/>
    </source>
</evidence>
<evidence type="ECO:0000256" key="5">
    <source>
        <dbReference type="ARBA" id="ARBA00023136"/>
    </source>
</evidence>
<evidence type="ECO:0000256" key="8">
    <source>
        <dbReference type="ARBA" id="ARBA00035585"/>
    </source>
</evidence>
<gene>
    <name evidence="10" type="primary">fluC</name>
    <name evidence="10" type="synonym">crcB</name>
    <name evidence="11" type="ORF">HC031_01925</name>
</gene>
<comment type="similarity">
    <text evidence="7 10">Belongs to the fluoride channel Fluc/FEX (TC 1.A.43) family.</text>
</comment>
<comment type="function">
    <text evidence="9 10">Fluoride-specific ion channel. Important for reducing fluoride concentration in the cell, thus reducing its toxicity.</text>
</comment>
<evidence type="ECO:0000256" key="6">
    <source>
        <dbReference type="ARBA" id="ARBA00023303"/>
    </source>
</evidence>
<keyword evidence="5 10" id="KW-0472">Membrane</keyword>
<keyword evidence="10" id="KW-0479">Metal-binding</keyword>
<feature type="binding site" evidence="10">
    <location>
        <position position="108"/>
    </location>
    <ligand>
        <name>Na(+)</name>
        <dbReference type="ChEBI" id="CHEBI:29101"/>
        <note>structural</note>
    </ligand>
</feature>
<evidence type="ECO:0000256" key="2">
    <source>
        <dbReference type="ARBA" id="ARBA00022475"/>
    </source>
</evidence>
<feature type="transmembrane region" description="Helical" evidence="10">
    <location>
        <begin position="121"/>
        <end position="145"/>
    </location>
</feature>
<dbReference type="PANTHER" id="PTHR28259">
    <property type="entry name" value="FLUORIDE EXPORT PROTEIN 1-RELATED"/>
    <property type="match status" value="1"/>
</dbReference>
<keyword evidence="2 10" id="KW-1003">Cell membrane</keyword>
<evidence type="ECO:0000256" key="9">
    <source>
        <dbReference type="ARBA" id="ARBA00049940"/>
    </source>
</evidence>
<evidence type="ECO:0000256" key="3">
    <source>
        <dbReference type="ARBA" id="ARBA00022692"/>
    </source>
</evidence>